<dbReference type="GO" id="GO:0016020">
    <property type="term" value="C:membrane"/>
    <property type="evidence" value="ECO:0007669"/>
    <property type="project" value="UniProtKB-SubCell"/>
</dbReference>
<dbReference type="Pfam" id="PF04011">
    <property type="entry name" value="LemA"/>
    <property type="match status" value="1"/>
</dbReference>
<dbReference type="STRING" id="596151.DesfrDRAFT_1128"/>
<dbReference type="AlphaFoldDB" id="E1JU29"/>
<evidence type="ECO:0000256" key="5">
    <source>
        <dbReference type="ARBA" id="ARBA00023136"/>
    </source>
</evidence>
<dbReference type="Proteomes" id="UP000006250">
    <property type="component" value="Unassembled WGS sequence"/>
</dbReference>
<comment type="similarity">
    <text evidence="2">Belongs to the LemA family.</text>
</comment>
<evidence type="ECO:0000256" key="3">
    <source>
        <dbReference type="ARBA" id="ARBA00022692"/>
    </source>
</evidence>
<evidence type="ECO:0000256" key="1">
    <source>
        <dbReference type="ARBA" id="ARBA00004167"/>
    </source>
</evidence>
<evidence type="ECO:0000313" key="7">
    <source>
        <dbReference type="EMBL" id="EFL51959.1"/>
    </source>
</evidence>
<comment type="caution">
    <text evidence="7">The sequence shown here is derived from an EMBL/GenBank/DDBJ whole genome shotgun (WGS) entry which is preliminary data.</text>
</comment>
<evidence type="ECO:0000313" key="8">
    <source>
        <dbReference type="Proteomes" id="UP000006250"/>
    </source>
</evidence>
<comment type="subcellular location">
    <subcellularLocation>
        <location evidence="1">Membrane</location>
        <topology evidence="1">Single-pass membrane protein</topology>
    </subcellularLocation>
</comment>
<keyword evidence="4" id="KW-1133">Transmembrane helix</keyword>
<keyword evidence="5" id="KW-0472">Membrane</keyword>
<name>E1JU29_SOLFR</name>
<feature type="coiled-coil region" evidence="6">
    <location>
        <begin position="110"/>
        <end position="137"/>
    </location>
</feature>
<proteinExistence type="inferred from homology"/>
<sequence precursor="true">MTALAILAAILVLAGAWLVAIYNGLVRGRNLAAEAQSGMDVQLKRRADLIPNLVSTVKGYMDHERGVLESVTALRAKIDVAPDAAARFQLEGELSTALGRFMAVAENYPALRASENFLALQQELAAIENEIQLARRYYNGAARAQNNRVQSFPTNLLAPAFGFTTFPYFEIADPADRAVPKVGFDAGGGS</sequence>
<gene>
    <name evidence="7" type="ORF">DesfrDRAFT_1128</name>
</gene>
<evidence type="ECO:0000256" key="6">
    <source>
        <dbReference type="SAM" id="Coils"/>
    </source>
</evidence>
<evidence type="ECO:0000256" key="2">
    <source>
        <dbReference type="ARBA" id="ARBA00008854"/>
    </source>
</evidence>
<dbReference type="RefSeq" id="WP_005991925.1">
    <property type="nucleotide sequence ID" value="NZ_AECZ01000006.1"/>
</dbReference>
<keyword evidence="8" id="KW-1185">Reference proteome</keyword>
<organism evidence="7 8">
    <name type="scientific">Solidesulfovibrio fructosivorans JJ]</name>
    <dbReference type="NCBI Taxonomy" id="596151"/>
    <lineage>
        <taxon>Bacteria</taxon>
        <taxon>Pseudomonadati</taxon>
        <taxon>Thermodesulfobacteriota</taxon>
        <taxon>Desulfovibrionia</taxon>
        <taxon>Desulfovibrionales</taxon>
        <taxon>Desulfovibrionaceae</taxon>
        <taxon>Solidesulfovibrio</taxon>
    </lineage>
</organism>
<accession>E1JU29</accession>
<reference evidence="7 8" key="1">
    <citation type="submission" date="2010-08" db="EMBL/GenBank/DDBJ databases">
        <title>The draft genome of Desulfovibrio fructosovorans JJ.</title>
        <authorList>
            <consortium name="US DOE Joint Genome Institute (JGI-PGF)"/>
            <person name="Lucas S."/>
            <person name="Copeland A."/>
            <person name="Lapidus A."/>
            <person name="Cheng J.-F."/>
            <person name="Bruce D."/>
            <person name="Goodwin L."/>
            <person name="Pitluck S."/>
            <person name="Land M.L."/>
            <person name="Hauser L."/>
            <person name="Chang Y.-J."/>
            <person name="Jeffries C."/>
            <person name="Wall J.D."/>
            <person name="Stahl D.A."/>
            <person name="Arkin A.P."/>
            <person name="Dehal P."/>
            <person name="Stolyar S.M."/>
            <person name="Hazen T.C."/>
            <person name="Woyke T.J."/>
        </authorList>
    </citation>
    <scope>NUCLEOTIDE SEQUENCE [LARGE SCALE GENOMIC DNA]</scope>
    <source>
        <strain evidence="7 8">JJ</strain>
    </source>
</reference>
<dbReference type="Gene3D" id="1.20.1440.20">
    <property type="entry name" value="LemA-like domain"/>
    <property type="match status" value="1"/>
</dbReference>
<dbReference type="PANTHER" id="PTHR34478">
    <property type="entry name" value="PROTEIN LEMA"/>
    <property type="match status" value="1"/>
</dbReference>
<dbReference type="OrthoDB" id="9804152at2"/>
<dbReference type="SUPFAM" id="SSF140478">
    <property type="entry name" value="LemA-like"/>
    <property type="match status" value="1"/>
</dbReference>
<dbReference type="InterPro" id="IPR023353">
    <property type="entry name" value="LemA-like_dom_sf"/>
</dbReference>
<dbReference type="eggNOG" id="COG1704">
    <property type="taxonomic scope" value="Bacteria"/>
</dbReference>
<keyword evidence="3" id="KW-0812">Transmembrane</keyword>
<dbReference type="InterPro" id="IPR007156">
    <property type="entry name" value="MamQ_LemA"/>
</dbReference>
<protein>
    <submittedName>
        <fullName evidence="7">LemA family protein</fullName>
    </submittedName>
</protein>
<dbReference type="EMBL" id="AECZ01000006">
    <property type="protein sequence ID" value="EFL51959.1"/>
    <property type="molecule type" value="Genomic_DNA"/>
</dbReference>
<keyword evidence="6" id="KW-0175">Coiled coil</keyword>
<dbReference type="PANTHER" id="PTHR34478:SF2">
    <property type="entry name" value="MEMBRANE PROTEIN"/>
    <property type="match status" value="1"/>
</dbReference>
<evidence type="ECO:0000256" key="4">
    <source>
        <dbReference type="ARBA" id="ARBA00022989"/>
    </source>
</evidence>